<organism evidence="3 4">
    <name type="scientific">Bacteroides faecium</name>
    <dbReference type="NCBI Taxonomy" id="2715212"/>
    <lineage>
        <taxon>Bacteria</taxon>
        <taxon>Pseudomonadati</taxon>
        <taxon>Bacteroidota</taxon>
        <taxon>Bacteroidia</taxon>
        <taxon>Bacteroidales</taxon>
        <taxon>Bacteroidaceae</taxon>
        <taxon>Bacteroides</taxon>
    </lineage>
</organism>
<dbReference type="GO" id="GO:0016757">
    <property type="term" value="F:glycosyltransferase activity"/>
    <property type="evidence" value="ECO:0007669"/>
    <property type="project" value="InterPro"/>
</dbReference>
<dbReference type="PANTHER" id="PTHR45947:SF3">
    <property type="entry name" value="SULFOQUINOVOSYL TRANSFERASE SQD2"/>
    <property type="match status" value="1"/>
</dbReference>
<name>A0A6H0KSV7_9BACE</name>
<keyword evidence="4" id="KW-1185">Reference proteome</keyword>
<dbReference type="InterPro" id="IPR028098">
    <property type="entry name" value="Glyco_trans_4-like_N"/>
</dbReference>
<dbReference type="Gene3D" id="3.40.50.2000">
    <property type="entry name" value="Glycogen Phosphorylase B"/>
    <property type="match status" value="2"/>
</dbReference>
<evidence type="ECO:0000313" key="4">
    <source>
        <dbReference type="Proteomes" id="UP000501780"/>
    </source>
</evidence>
<dbReference type="SUPFAM" id="SSF53756">
    <property type="entry name" value="UDP-Glycosyltransferase/glycogen phosphorylase"/>
    <property type="match status" value="1"/>
</dbReference>
<dbReference type="CDD" id="cd03801">
    <property type="entry name" value="GT4_PimA-like"/>
    <property type="match status" value="1"/>
</dbReference>
<sequence length="434" mass="49908">MAKVRKENGNLNAISNLINVEKFIIYPVKKLYISITPFFPTKDSFRGPYVYDQVKAIEKNSDYEVIVFKPKCPWTRTMTYDYEGIKVYYFDSIEMPSYILNGLTNDINSYLFIKRVKELGIQINDIAVAHGHTSQFAAYALALKNLNPKIKAIVQHHDCDPFTIRNGKWARKKWNAIFRANKSIELFEKVDLHVCVSEGMKDSLLSFPNAPQHLYYDDYRNALSAVKGVRKPKIKDVYVLYNGVDCEKFKPLEKTQDLERRVNIKPYTIGCIANFVELKDQITLLKALKILVDNGIHDIKIIFVGSGPTLSNCKQYIVNNNLTQYIEILSEFEHSQLRGYYQSLDLFVLPTYFEGFGCVCTEAAACGVPFMICKYQGVAEYIGKDDEDLWTFEPHDYKTLARLIANAKSQNLKQTLIHPYDINTLVSGYLKYIS</sequence>
<keyword evidence="3" id="KW-0808">Transferase</keyword>
<dbReference type="AlphaFoldDB" id="A0A6H0KSV7"/>
<proteinExistence type="predicted"/>
<protein>
    <submittedName>
        <fullName evidence="3">Glycosyltransferase family 4 protein</fullName>
    </submittedName>
</protein>
<dbReference type="KEGG" id="bfc:BacF7301_19940"/>
<dbReference type="RefSeq" id="WP_167965588.1">
    <property type="nucleotide sequence ID" value="NZ_CP050831.1"/>
</dbReference>
<feature type="domain" description="Glycosyltransferase subfamily 4-like N-terminal" evidence="2">
    <location>
        <begin position="49"/>
        <end position="209"/>
    </location>
</feature>
<evidence type="ECO:0000259" key="2">
    <source>
        <dbReference type="Pfam" id="PF13439"/>
    </source>
</evidence>
<gene>
    <name evidence="3" type="ORF">BacF7301_19940</name>
</gene>
<accession>A0A6H0KSV7</accession>
<dbReference type="InterPro" id="IPR050194">
    <property type="entry name" value="Glycosyltransferase_grp1"/>
</dbReference>
<dbReference type="Pfam" id="PF13439">
    <property type="entry name" value="Glyco_transf_4"/>
    <property type="match status" value="1"/>
</dbReference>
<reference evidence="3 4" key="1">
    <citation type="submission" date="2020-03" db="EMBL/GenBank/DDBJ databases">
        <title>Genomic analysis of Bacteroides faecium CBA7301.</title>
        <authorList>
            <person name="Kim J."/>
            <person name="Roh S.W."/>
        </authorList>
    </citation>
    <scope>NUCLEOTIDE SEQUENCE [LARGE SCALE GENOMIC DNA]</scope>
    <source>
        <strain evidence="3 4">CBA7301</strain>
    </source>
</reference>
<feature type="domain" description="Glycosyl transferase family 1" evidence="1">
    <location>
        <begin position="264"/>
        <end position="411"/>
    </location>
</feature>
<dbReference type="Proteomes" id="UP000501780">
    <property type="component" value="Chromosome"/>
</dbReference>
<evidence type="ECO:0000259" key="1">
    <source>
        <dbReference type="Pfam" id="PF00534"/>
    </source>
</evidence>
<dbReference type="InterPro" id="IPR001296">
    <property type="entry name" value="Glyco_trans_1"/>
</dbReference>
<evidence type="ECO:0000313" key="3">
    <source>
        <dbReference type="EMBL" id="QIU96279.1"/>
    </source>
</evidence>
<dbReference type="Pfam" id="PF00534">
    <property type="entry name" value="Glycos_transf_1"/>
    <property type="match status" value="1"/>
</dbReference>
<dbReference type="EMBL" id="CP050831">
    <property type="protein sequence ID" value="QIU96279.1"/>
    <property type="molecule type" value="Genomic_DNA"/>
</dbReference>
<dbReference type="PANTHER" id="PTHR45947">
    <property type="entry name" value="SULFOQUINOVOSYL TRANSFERASE SQD2"/>
    <property type="match status" value="1"/>
</dbReference>